<dbReference type="SUPFAM" id="SSF46626">
    <property type="entry name" value="Cytochrome c"/>
    <property type="match status" value="1"/>
</dbReference>
<evidence type="ECO:0000256" key="1">
    <source>
        <dbReference type="ARBA" id="ARBA00022448"/>
    </source>
</evidence>
<proteinExistence type="predicted"/>
<evidence type="ECO:0000256" key="6">
    <source>
        <dbReference type="PROSITE-ProRule" id="PRU00433"/>
    </source>
</evidence>
<keyword evidence="5 6" id="KW-0408">Iron</keyword>
<evidence type="ECO:0000313" key="11">
    <source>
        <dbReference type="Proteomes" id="UP000823964"/>
    </source>
</evidence>
<keyword evidence="8" id="KW-0812">Transmembrane</keyword>
<keyword evidence="8" id="KW-0472">Membrane</keyword>
<dbReference type="GO" id="GO:0009055">
    <property type="term" value="F:electron transfer activity"/>
    <property type="evidence" value="ECO:0007669"/>
    <property type="project" value="InterPro"/>
</dbReference>
<evidence type="ECO:0000256" key="7">
    <source>
        <dbReference type="SAM" id="MobiDB-lite"/>
    </source>
</evidence>
<dbReference type="EMBL" id="DXFQ01000130">
    <property type="protein sequence ID" value="HIX20339.1"/>
    <property type="molecule type" value="Genomic_DNA"/>
</dbReference>
<evidence type="ECO:0000259" key="9">
    <source>
        <dbReference type="PROSITE" id="PS51007"/>
    </source>
</evidence>
<sequence length="190" mass="19938">MNKDLFIFNLIIALAAIFGLGYLIWQVDIDVFGLMPDAVQERGKPAVSAPQPPPIGSVPFGDTVSTESGSVLFARHCAVCHGLDGHARSFIAEQPGMPGIADLSSLKDRDDESLLLSLREGKGGAMPAFGQRLSPAQINAVFAHCRSLIRGENSAESPQEPPTAETAAETADETAAETADERAAALPAAL</sequence>
<dbReference type="InterPro" id="IPR008168">
    <property type="entry name" value="Cyt_C_IC"/>
</dbReference>
<evidence type="ECO:0000256" key="3">
    <source>
        <dbReference type="ARBA" id="ARBA00022723"/>
    </source>
</evidence>
<evidence type="ECO:0000313" key="10">
    <source>
        <dbReference type="EMBL" id="HIX20339.1"/>
    </source>
</evidence>
<dbReference type="AlphaFoldDB" id="A0A9D1VCM9"/>
<evidence type="ECO:0000256" key="4">
    <source>
        <dbReference type="ARBA" id="ARBA00022982"/>
    </source>
</evidence>
<feature type="region of interest" description="Disordered" evidence="7">
    <location>
        <begin position="151"/>
        <end position="190"/>
    </location>
</feature>
<evidence type="ECO:0000256" key="2">
    <source>
        <dbReference type="ARBA" id="ARBA00022617"/>
    </source>
</evidence>
<dbReference type="Pfam" id="PF13442">
    <property type="entry name" value="Cytochrome_CBB3"/>
    <property type="match status" value="1"/>
</dbReference>
<comment type="caution">
    <text evidence="10">The sequence shown here is derived from an EMBL/GenBank/DDBJ whole genome shotgun (WGS) entry which is preliminary data.</text>
</comment>
<feature type="transmembrane region" description="Helical" evidence="8">
    <location>
        <begin position="6"/>
        <end position="25"/>
    </location>
</feature>
<dbReference type="InterPro" id="IPR036909">
    <property type="entry name" value="Cyt_c-like_dom_sf"/>
</dbReference>
<dbReference type="InterPro" id="IPR009056">
    <property type="entry name" value="Cyt_c-like_dom"/>
</dbReference>
<accession>A0A9D1VCM9</accession>
<dbReference type="PRINTS" id="PR00605">
    <property type="entry name" value="CYTCHROMECIC"/>
</dbReference>
<dbReference type="PROSITE" id="PS51007">
    <property type="entry name" value="CYTC"/>
    <property type="match status" value="1"/>
</dbReference>
<reference evidence="10" key="1">
    <citation type="journal article" date="2021" name="PeerJ">
        <title>Extensive microbial diversity within the chicken gut microbiome revealed by metagenomics and culture.</title>
        <authorList>
            <person name="Gilroy R."/>
            <person name="Ravi A."/>
            <person name="Getino M."/>
            <person name="Pursley I."/>
            <person name="Horton D.L."/>
            <person name="Alikhan N.F."/>
            <person name="Baker D."/>
            <person name="Gharbi K."/>
            <person name="Hall N."/>
            <person name="Watson M."/>
            <person name="Adriaenssens E.M."/>
            <person name="Foster-Nyarko E."/>
            <person name="Jarju S."/>
            <person name="Secka A."/>
            <person name="Antonio M."/>
            <person name="Oren A."/>
            <person name="Chaudhuri R.R."/>
            <person name="La Ragione R."/>
            <person name="Hildebrand F."/>
            <person name="Pallen M.J."/>
        </authorList>
    </citation>
    <scope>NUCLEOTIDE SEQUENCE</scope>
    <source>
        <strain evidence="10">14975</strain>
    </source>
</reference>
<keyword evidence="4" id="KW-0249">Electron transport</keyword>
<dbReference type="Gene3D" id="1.10.760.10">
    <property type="entry name" value="Cytochrome c-like domain"/>
    <property type="match status" value="1"/>
</dbReference>
<keyword evidence="1" id="KW-0813">Transport</keyword>
<feature type="compositionally biased region" description="Low complexity" evidence="7">
    <location>
        <begin position="155"/>
        <end position="169"/>
    </location>
</feature>
<feature type="domain" description="Cytochrome c" evidence="9">
    <location>
        <begin position="64"/>
        <end position="149"/>
    </location>
</feature>
<dbReference type="GO" id="GO:0020037">
    <property type="term" value="F:heme binding"/>
    <property type="evidence" value="ECO:0007669"/>
    <property type="project" value="InterPro"/>
</dbReference>
<dbReference type="Proteomes" id="UP000823964">
    <property type="component" value="Unassembled WGS sequence"/>
</dbReference>
<name>A0A9D1VCM9_9BACT</name>
<dbReference type="GO" id="GO:0005506">
    <property type="term" value="F:iron ion binding"/>
    <property type="evidence" value="ECO:0007669"/>
    <property type="project" value="InterPro"/>
</dbReference>
<keyword evidence="8" id="KW-1133">Transmembrane helix</keyword>
<evidence type="ECO:0000256" key="5">
    <source>
        <dbReference type="ARBA" id="ARBA00023004"/>
    </source>
</evidence>
<keyword evidence="2 6" id="KW-0349">Heme</keyword>
<reference evidence="10" key="2">
    <citation type="submission" date="2021-04" db="EMBL/GenBank/DDBJ databases">
        <authorList>
            <person name="Gilroy R."/>
        </authorList>
    </citation>
    <scope>NUCLEOTIDE SEQUENCE</scope>
    <source>
        <strain evidence="10">14975</strain>
    </source>
</reference>
<organism evidence="10 11">
    <name type="scientific">Candidatus Akkermansia intestinigallinarum</name>
    <dbReference type="NCBI Taxonomy" id="2838431"/>
    <lineage>
        <taxon>Bacteria</taxon>
        <taxon>Pseudomonadati</taxon>
        <taxon>Verrucomicrobiota</taxon>
        <taxon>Verrucomicrobiia</taxon>
        <taxon>Verrucomicrobiales</taxon>
        <taxon>Akkermansiaceae</taxon>
        <taxon>Akkermansia</taxon>
    </lineage>
</organism>
<evidence type="ECO:0000256" key="8">
    <source>
        <dbReference type="SAM" id="Phobius"/>
    </source>
</evidence>
<protein>
    <submittedName>
        <fullName evidence="10">Cytochrome c</fullName>
    </submittedName>
</protein>
<gene>
    <name evidence="10" type="ORF">H9862_07045</name>
</gene>
<keyword evidence="3 6" id="KW-0479">Metal-binding</keyword>